<dbReference type="InterPro" id="IPR012310">
    <property type="entry name" value="DNA_ligase_ATP-dep_cent"/>
</dbReference>
<dbReference type="GO" id="GO:0006310">
    <property type="term" value="P:DNA recombination"/>
    <property type="evidence" value="ECO:0007669"/>
    <property type="project" value="InterPro"/>
</dbReference>
<dbReference type="Proteomes" id="UP000199727">
    <property type="component" value="Unassembled WGS sequence"/>
</dbReference>
<dbReference type="SUPFAM" id="SSF50249">
    <property type="entry name" value="Nucleic acid-binding proteins"/>
    <property type="match status" value="1"/>
</dbReference>
<feature type="domain" description="ATP-dependent DNA ligase family profile" evidence="7">
    <location>
        <begin position="316"/>
        <end position="571"/>
    </location>
</feature>
<comment type="cofactor">
    <cofactor evidence="1">
        <name>a divalent metal cation</name>
        <dbReference type="ChEBI" id="CHEBI:60240"/>
    </cofactor>
</comment>
<dbReference type="SUPFAM" id="SSF56091">
    <property type="entry name" value="DNA ligase/mRNA capping enzyme, catalytic domain"/>
    <property type="match status" value="1"/>
</dbReference>
<dbReference type="InterPro" id="IPR012340">
    <property type="entry name" value="NA-bd_OB-fold"/>
</dbReference>
<dbReference type="InterPro" id="IPR050326">
    <property type="entry name" value="NAD_dep_DNA_ligaseB"/>
</dbReference>
<dbReference type="GO" id="GO:0006260">
    <property type="term" value="P:DNA replication"/>
    <property type="evidence" value="ECO:0007669"/>
    <property type="project" value="UniProtKB-KW"/>
</dbReference>
<evidence type="ECO:0000259" key="7">
    <source>
        <dbReference type="Pfam" id="PF01068"/>
    </source>
</evidence>
<name>A0A854QII6_CRYNE</name>
<keyword evidence="4" id="KW-0227">DNA damage</keyword>
<sequence length="674" mass="75302">MFGGSLQLLPTRQLSPPIKAVLLWRSKPLHATLNPLDGNHYLSSTSARSVIYQHQSSCLLRTCSRPTYEPAQLFATMRLDSRYIHSPGGTTNSVVEILKDIGELNTRVSAQNSKTEKQNIIAGYPWLRELLEYVYHPDRRTYMTFSSLKSFIDNPPKSFESIDLPSVASSDLSLIKLFDLLSQKAVTGHDAKRTVVAFLKANGVIGNDELLETFGRLLDRNLVAGFGAKTLVNVPWAGGGSKMSKTVSPPSPSKKYPSTGITSSSKSSQLAYSSRPISSSLGDITPILPNFKPLDKFEVALGKSLEPPFSSLFKSEPVWYASRKLDGVRCLSFIDILVPSSSSKPLEFVHVHFVSRSGKPFHSLTKLSEQLRLLVKDYPGNPLREWLNNDPEVVEVREAGAVKRLVLDGEICLMRPKTEEELKVVQPRDDGSAADKMWIASDPFIEDFPSTVSAIRKSGTIQHLSYFVFDLLSWAEVYAKEGLPQPCLGKKFSERIADVERLGNWLNKSLALEGVDEQERIMRVLVQCKVEKPEDVEDMVKRAAIEGWEGLILRADQLYKGKRSSDVRKFKKWQDAEYIVKSADTNTMRLAINGVFGEYEALSNVWIEHKGHPVSIGSGFSAEERLRYAEKPEEIVGRTITVEYFSESEAIGREGAKSLRFPRVKAIWGGVRDL</sequence>
<keyword evidence="2" id="KW-0436">Ligase</keyword>
<evidence type="ECO:0000256" key="4">
    <source>
        <dbReference type="ARBA" id="ARBA00022763"/>
    </source>
</evidence>
<evidence type="ECO:0000313" key="8">
    <source>
        <dbReference type="EMBL" id="OXG20612.1"/>
    </source>
</evidence>
<evidence type="ECO:0000256" key="5">
    <source>
        <dbReference type="ARBA" id="ARBA00023204"/>
    </source>
</evidence>
<dbReference type="GO" id="GO:0003910">
    <property type="term" value="F:DNA ligase (ATP) activity"/>
    <property type="evidence" value="ECO:0007669"/>
    <property type="project" value="InterPro"/>
</dbReference>
<dbReference type="OrthoDB" id="411785at2759"/>
<accession>A0A854QII6</accession>
<gene>
    <name evidence="8" type="ORF">C361_03585</name>
</gene>
<evidence type="ECO:0000313" key="9">
    <source>
        <dbReference type="Proteomes" id="UP000199727"/>
    </source>
</evidence>
<evidence type="ECO:0000256" key="3">
    <source>
        <dbReference type="ARBA" id="ARBA00022705"/>
    </source>
</evidence>
<evidence type="ECO:0000256" key="1">
    <source>
        <dbReference type="ARBA" id="ARBA00001968"/>
    </source>
</evidence>
<dbReference type="CDD" id="cd08041">
    <property type="entry name" value="OBF_kDNA_ligase_like"/>
    <property type="match status" value="1"/>
</dbReference>
<keyword evidence="3" id="KW-0235">DNA replication</keyword>
<dbReference type="PANTHER" id="PTHR47810:SF1">
    <property type="entry name" value="DNA LIGASE B"/>
    <property type="match status" value="1"/>
</dbReference>
<dbReference type="Pfam" id="PF01068">
    <property type="entry name" value="DNA_ligase_A_M"/>
    <property type="match status" value="1"/>
</dbReference>
<dbReference type="GO" id="GO:0006281">
    <property type="term" value="P:DNA repair"/>
    <property type="evidence" value="ECO:0007669"/>
    <property type="project" value="UniProtKB-KW"/>
</dbReference>
<protein>
    <recommendedName>
        <fullName evidence="7">ATP-dependent DNA ligase family profile domain-containing protein</fullName>
    </recommendedName>
</protein>
<reference evidence="8 9" key="1">
    <citation type="submission" date="2017-06" db="EMBL/GenBank/DDBJ databases">
        <title>Global population genomics of the pathogenic fungus Cryptococcus neoformans var. grubii.</title>
        <authorList>
            <person name="Cuomo C."/>
            <person name="Litvintseva A."/>
            <person name="Chen Y."/>
            <person name="Young S."/>
            <person name="Zeng Q."/>
            <person name="Chapman S."/>
            <person name="Gujja S."/>
            <person name="Saif S."/>
            <person name="Birren B."/>
        </authorList>
    </citation>
    <scope>NUCLEOTIDE SEQUENCE [LARGE SCALE GENOMIC DNA]</scope>
    <source>
        <strain evidence="8 9">Tu259-1</strain>
    </source>
</reference>
<organism evidence="8 9">
    <name type="scientific">Cryptococcus neoformans Tu259-1</name>
    <dbReference type="NCBI Taxonomy" id="1230072"/>
    <lineage>
        <taxon>Eukaryota</taxon>
        <taxon>Fungi</taxon>
        <taxon>Dikarya</taxon>
        <taxon>Basidiomycota</taxon>
        <taxon>Agaricomycotina</taxon>
        <taxon>Tremellomycetes</taxon>
        <taxon>Tremellales</taxon>
        <taxon>Cryptococcaceae</taxon>
        <taxon>Cryptococcus</taxon>
        <taxon>Cryptococcus neoformans species complex</taxon>
    </lineage>
</organism>
<keyword evidence="5" id="KW-0234">DNA repair</keyword>
<dbReference type="Gene3D" id="3.30.470.30">
    <property type="entry name" value="DNA ligase/mRNA capping enzyme"/>
    <property type="match status" value="1"/>
</dbReference>
<evidence type="ECO:0000256" key="6">
    <source>
        <dbReference type="SAM" id="MobiDB-lite"/>
    </source>
</evidence>
<comment type="caution">
    <text evidence="8">The sequence shown here is derived from an EMBL/GenBank/DDBJ whole genome shotgun (WGS) entry which is preliminary data.</text>
</comment>
<evidence type="ECO:0000256" key="2">
    <source>
        <dbReference type="ARBA" id="ARBA00022598"/>
    </source>
</evidence>
<proteinExistence type="predicted"/>
<dbReference type="Gene3D" id="2.40.50.140">
    <property type="entry name" value="Nucleic acid-binding proteins"/>
    <property type="match status" value="1"/>
</dbReference>
<dbReference type="EMBL" id="AMKT01000044">
    <property type="protein sequence ID" value="OXG20612.1"/>
    <property type="molecule type" value="Genomic_DNA"/>
</dbReference>
<dbReference type="PANTHER" id="PTHR47810">
    <property type="entry name" value="DNA LIGASE"/>
    <property type="match status" value="1"/>
</dbReference>
<feature type="compositionally biased region" description="Low complexity" evidence="6">
    <location>
        <begin position="242"/>
        <end position="267"/>
    </location>
</feature>
<dbReference type="GO" id="GO:0005524">
    <property type="term" value="F:ATP binding"/>
    <property type="evidence" value="ECO:0007669"/>
    <property type="project" value="InterPro"/>
</dbReference>
<feature type="region of interest" description="Disordered" evidence="6">
    <location>
        <begin position="240"/>
        <end position="267"/>
    </location>
</feature>
<dbReference type="AlphaFoldDB" id="A0A854QII6"/>